<dbReference type="InterPro" id="IPR019734">
    <property type="entry name" value="TPR_rpt"/>
</dbReference>
<reference evidence="4" key="1">
    <citation type="submission" date="2018-05" db="EMBL/GenBank/DDBJ databases">
        <title>Genome sequencing of Phenylobacterium sp. HYN0004.</title>
        <authorList>
            <person name="Yi H."/>
            <person name="Baek C."/>
        </authorList>
    </citation>
    <scope>NUCLEOTIDE SEQUENCE [LARGE SCALE GENOMIC DNA]</scope>
    <source>
        <strain evidence="4">HYN0004</strain>
    </source>
</reference>
<dbReference type="InterPro" id="IPR027417">
    <property type="entry name" value="P-loop_NTPase"/>
</dbReference>
<dbReference type="SUPFAM" id="SSF48452">
    <property type="entry name" value="TPR-like"/>
    <property type="match status" value="2"/>
</dbReference>
<dbReference type="Gene3D" id="1.25.40.10">
    <property type="entry name" value="Tetratricopeptide repeat domain"/>
    <property type="match status" value="3"/>
</dbReference>
<keyword evidence="4" id="KW-1185">Reference proteome</keyword>
<dbReference type="GO" id="GO:0008476">
    <property type="term" value="F:protein-tyrosine sulfotransferase activity"/>
    <property type="evidence" value="ECO:0007669"/>
    <property type="project" value="InterPro"/>
</dbReference>
<dbReference type="PROSITE" id="PS50005">
    <property type="entry name" value="TPR"/>
    <property type="match status" value="3"/>
</dbReference>
<dbReference type="Proteomes" id="UP000247763">
    <property type="component" value="Chromosome"/>
</dbReference>
<feature type="repeat" description="TPR" evidence="2">
    <location>
        <begin position="60"/>
        <end position="93"/>
    </location>
</feature>
<evidence type="ECO:0000313" key="4">
    <source>
        <dbReference type="Proteomes" id="UP000247763"/>
    </source>
</evidence>
<dbReference type="SUPFAM" id="SSF52540">
    <property type="entry name" value="P-loop containing nucleoside triphosphate hydrolases"/>
    <property type="match status" value="1"/>
</dbReference>
<evidence type="ECO:0000313" key="3">
    <source>
        <dbReference type="EMBL" id="AWM78678.1"/>
    </source>
</evidence>
<dbReference type="RefSeq" id="WP_110451244.1">
    <property type="nucleotide sequence ID" value="NZ_CP029479.1"/>
</dbReference>
<dbReference type="InterPro" id="IPR011990">
    <property type="entry name" value="TPR-like_helical_dom_sf"/>
</dbReference>
<dbReference type="Pfam" id="PF13428">
    <property type="entry name" value="TPR_14"/>
    <property type="match status" value="1"/>
</dbReference>
<dbReference type="KEGG" id="phb:HYN04_01910"/>
<proteinExistence type="predicted"/>
<dbReference type="EMBL" id="CP029479">
    <property type="protein sequence ID" value="AWM78678.1"/>
    <property type="molecule type" value="Genomic_DNA"/>
</dbReference>
<dbReference type="Pfam" id="PF13469">
    <property type="entry name" value="Sulfotransfer_3"/>
    <property type="match status" value="1"/>
</dbReference>
<keyword evidence="2" id="KW-0802">TPR repeat</keyword>
<dbReference type="OrthoDB" id="9800698at2"/>
<accession>A0A2Z3I4Q8</accession>
<protein>
    <submittedName>
        <fullName evidence="3">Uncharacterized protein</fullName>
    </submittedName>
</protein>
<dbReference type="PANTHER" id="PTHR12788">
    <property type="entry name" value="PROTEIN-TYROSINE SULFOTRANSFERASE 2"/>
    <property type="match status" value="1"/>
</dbReference>
<dbReference type="Gene3D" id="3.40.50.300">
    <property type="entry name" value="P-loop containing nucleotide triphosphate hydrolases"/>
    <property type="match status" value="1"/>
</dbReference>
<gene>
    <name evidence="3" type="ORF">HYN04_01910</name>
</gene>
<sequence>MALLAARPDLAEAQANEILAAIPGHPAGLLIRASARRRLGRAAEALADLEPLAAAQATWPPAHLELGLARGETGDSKGAVEALSRAVALDPALVEGWTALAVQHRLLGHAQAAGRAEARALSAATRDPVLLEAGAALNEGKLAVAEHLLRDRLRARPDDPPALRMLAETATRLGRYEDAEALLRRCLELTPGFIPARHNLAVALYRQTRAAEALAETEVLLEADPRHPGYRNLQAAALGQLGEYDRAIAVFENLLADYPVQPKGWMSYGHALKTVGRQDAAVAAYRRALALSPGLGEAWWSLANLKTFRFAPQDLDAMRQALAGGDLSDEDRFHLDFALGKALEDAGHDEESFSAYSRGNALRRASLDYDADETHRHVLRSRALFTPEFWAARQGWGCPSPDPVFILGLPRAGSTLVEQILASHPEVEGTMELPDMPALAKRLGGRTRRDQDSAYPDALADLDADACRTLGEEYLARTAPQRKTGRPFFIDKMPNNFAHVGLIRLILPNAKIIDARRHPLGCCFSGFKQHFARGQAFTYDLTDLGRYYADYVDLMAHFDQVLPGAVHRVIYERMVAEPEAEVRALLDSCGLEFDPACLRFYENDRAVRTASSEQVRRPIFTEGLDQWRRFEPWLGPLKSALGSVLNAYPEAPAPQERPYDHSGD</sequence>
<dbReference type="SMART" id="SM00028">
    <property type="entry name" value="TPR"/>
    <property type="match status" value="5"/>
</dbReference>
<feature type="repeat" description="TPR" evidence="2">
    <location>
        <begin position="160"/>
        <end position="193"/>
    </location>
</feature>
<name>A0A2Z3I4Q8_9CAUL</name>
<dbReference type="AlphaFoldDB" id="A0A2Z3I4Q8"/>
<dbReference type="PANTHER" id="PTHR12788:SF10">
    <property type="entry name" value="PROTEIN-TYROSINE SULFOTRANSFERASE"/>
    <property type="match status" value="1"/>
</dbReference>
<keyword evidence="1" id="KW-0808">Transferase</keyword>
<dbReference type="InterPro" id="IPR026634">
    <property type="entry name" value="TPST-like"/>
</dbReference>
<evidence type="ECO:0000256" key="2">
    <source>
        <dbReference type="PROSITE-ProRule" id="PRU00339"/>
    </source>
</evidence>
<feature type="repeat" description="TPR" evidence="2">
    <location>
        <begin position="262"/>
        <end position="295"/>
    </location>
</feature>
<dbReference type="Pfam" id="PF14559">
    <property type="entry name" value="TPR_19"/>
    <property type="match status" value="1"/>
</dbReference>
<organism evidence="3 4">
    <name type="scientific">Phenylobacterium parvum</name>
    <dbReference type="NCBI Taxonomy" id="2201350"/>
    <lineage>
        <taxon>Bacteria</taxon>
        <taxon>Pseudomonadati</taxon>
        <taxon>Pseudomonadota</taxon>
        <taxon>Alphaproteobacteria</taxon>
        <taxon>Caulobacterales</taxon>
        <taxon>Caulobacteraceae</taxon>
        <taxon>Phenylobacterium</taxon>
    </lineage>
</organism>
<evidence type="ECO:0000256" key="1">
    <source>
        <dbReference type="ARBA" id="ARBA00022679"/>
    </source>
</evidence>